<evidence type="ECO:0000313" key="10">
    <source>
        <dbReference type="EMBL" id="PSR97770.1"/>
    </source>
</evidence>
<name>A0A2T3AHN6_9PEZI</name>
<evidence type="ECO:0000259" key="9">
    <source>
        <dbReference type="PROSITE" id="PS51393"/>
    </source>
</evidence>
<protein>
    <recommendedName>
        <fullName evidence="4">Manganese lipoxygenase</fullName>
        <ecNumber evidence="3">1.13.11.45</ecNumber>
    </recommendedName>
</protein>
<dbReference type="EC" id="1.13.11.45" evidence="3"/>
<dbReference type="InterPro" id="IPR036226">
    <property type="entry name" value="LipOase_C_sf"/>
</dbReference>
<dbReference type="Gene3D" id="1.20.245.10">
    <property type="entry name" value="Lipoxygenase-1, Domain 5"/>
    <property type="match status" value="1"/>
</dbReference>
<dbReference type="SUPFAM" id="SSF48484">
    <property type="entry name" value="Lipoxigenase"/>
    <property type="match status" value="1"/>
</dbReference>
<dbReference type="InterPro" id="IPR013819">
    <property type="entry name" value="LipOase_C"/>
</dbReference>
<dbReference type="GO" id="GO:0050584">
    <property type="term" value="F:linoleate 11-lipoxygenase activity"/>
    <property type="evidence" value="ECO:0007669"/>
    <property type="project" value="UniProtKB-EC"/>
</dbReference>
<evidence type="ECO:0000256" key="4">
    <source>
        <dbReference type="ARBA" id="ARBA00021175"/>
    </source>
</evidence>
<evidence type="ECO:0000256" key="1">
    <source>
        <dbReference type="ARBA" id="ARBA00000366"/>
    </source>
</evidence>
<evidence type="ECO:0000256" key="2">
    <source>
        <dbReference type="ARBA" id="ARBA00001936"/>
    </source>
</evidence>
<dbReference type="STRING" id="2025994.A0A2T3AHN6"/>
<keyword evidence="5" id="KW-0479">Metal-binding</keyword>
<organism evidence="10 11">
    <name type="scientific">Coniella lustricola</name>
    <dbReference type="NCBI Taxonomy" id="2025994"/>
    <lineage>
        <taxon>Eukaryota</taxon>
        <taxon>Fungi</taxon>
        <taxon>Dikarya</taxon>
        <taxon>Ascomycota</taxon>
        <taxon>Pezizomycotina</taxon>
        <taxon>Sordariomycetes</taxon>
        <taxon>Sordariomycetidae</taxon>
        <taxon>Diaporthales</taxon>
        <taxon>Schizoparmaceae</taxon>
        <taxon>Coniella</taxon>
    </lineage>
</organism>
<dbReference type="EMBL" id="KZ678388">
    <property type="protein sequence ID" value="PSR97770.1"/>
    <property type="molecule type" value="Genomic_DNA"/>
</dbReference>
<dbReference type="GO" id="GO:0034440">
    <property type="term" value="P:lipid oxidation"/>
    <property type="evidence" value="ECO:0007669"/>
    <property type="project" value="InterPro"/>
</dbReference>
<dbReference type="Proteomes" id="UP000241462">
    <property type="component" value="Unassembled WGS sequence"/>
</dbReference>
<evidence type="ECO:0000256" key="3">
    <source>
        <dbReference type="ARBA" id="ARBA00013178"/>
    </source>
</evidence>
<keyword evidence="7" id="KW-0560">Oxidoreductase</keyword>
<feature type="domain" description="Lipoxygenase" evidence="9">
    <location>
        <begin position="1"/>
        <end position="565"/>
    </location>
</feature>
<dbReference type="Pfam" id="PF00305">
    <property type="entry name" value="Lipoxygenase"/>
    <property type="match status" value="1"/>
</dbReference>
<comment type="cofactor">
    <cofactor evidence="2">
        <name>Mn(2+)</name>
        <dbReference type="ChEBI" id="CHEBI:29035"/>
    </cofactor>
</comment>
<accession>A0A2T3AHN6</accession>
<dbReference type="GO" id="GO:0043651">
    <property type="term" value="P:linoleic acid metabolic process"/>
    <property type="evidence" value="ECO:0007669"/>
    <property type="project" value="UniProtKB-ARBA"/>
</dbReference>
<dbReference type="OrthoDB" id="407298at2759"/>
<reference evidence="10 11" key="1">
    <citation type="journal article" date="2018" name="Mycol. Prog.">
        <title>Coniella lustricola, a new species from submerged detritus.</title>
        <authorList>
            <person name="Raudabaugh D.B."/>
            <person name="Iturriaga T."/>
            <person name="Carver A."/>
            <person name="Mondo S."/>
            <person name="Pangilinan J."/>
            <person name="Lipzen A."/>
            <person name="He G."/>
            <person name="Amirebrahimi M."/>
            <person name="Grigoriev I.V."/>
            <person name="Miller A.N."/>
        </authorList>
    </citation>
    <scope>NUCLEOTIDE SEQUENCE [LARGE SCALE GENOMIC DNA]</scope>
    <source>
        <strain evidence="10 11">B22-T-1</strain>
    </source>
</reference>
<evidence type="ECO:0000256" key="6">
    <source>
        <dbReference type="ARBA" id="ARBA00022964"/>
    </source>
</evidence>
<dbReference type="AlphaFoldDB" id="A0A2T3AHN6"/>
<evidence type="ECO:0000256" key="8">
    <source>
        <dbReference type="ARBA" id="ARBA00023211"/>
    </source>
</evidence>
<feature type="non-terminal residue" evidence="10">
    <location>
        <position position="1"/>
    </location>
</feature>
<keyword evidence="6" id="KW-0223">Dioxygenase</keyword>
<dbReference type="InterPro" id="IPR000907">
    <property type="entry name" value="LipOase"/>
</dbReference>
<sequence length="565" mass="61096">QAGFLYGPAVAGGPYYPVGLIGNITAELDFAALDEDEVTENVLDNEDVEAASNATNRQIDLSSMDGYVQLYSNEWTNTLPDGPAPGVLTNYTQDLLFSMERLANAPFSVKRLDPSLTDLIFDLEDSIVQTVLGGNSTTTLEELYTAGRLFYADHSDLASLETNGRYSAASTAYFYIDETSGEFLPLAIRTGVGSDLVYTPQDEPEDWLLAKLMFNANDVFFTQFNHLASTHMVVQIVWMAAIRSISSQHPIYAILDRITYEAFGVQPIAAAMLFASGAAVDEIFPFSGTTAQTYASNLYFNGRGDFQANYFLTDLKNRGLINSTVGPELTHFPYYEDALVIYNALEAFMTAMVDSYYAADSDIIADQELQNWATEANGPAEVIDFPASISDKATLVAVLTHIAHLVTSAHHSVNTNQLQSLSMTLPFHPASLYSPLPTTKSSSAATATTTTTVNSTNSSTSPATSVVDFLPPFASSLAQIEIGGGFSRPQFIGTSRSLINMFNDDTLLSLLNTETNTAAAAFMSTMQEFSSKVAARTFDADGLSHGMPVVWQALDPNVAPYSAAI</sequence>
<gene>
    <name evidence="10" type="ORF">BD289DRAFT_491100</name>
</gene>
<dbReference type="Gene3D" id="3.10.450.60">
    <property type="match status" value="1"/>
</dbReference>
<dbReference type="GO" id="GO:0046872">
    <property type="term" value="F:metal ion binding"/>
    <property type="evidence" value="ECO:0007669"/>
    <property type="project" value="UniProtKB-KW"/>
</dbReference>
<proteinExistence type="predicted"/>
<dbReference type="PROSITE" id="PS51393">
    <property type="entry name" value="LIPOXYGENASE_3"/>
    <property type="match status" value="1"/>
</dbReference>
<evidence type="ECO:0000256" key="7">
    <source>
        <dbReference type="ARBA" id="ARBA00023002"/>
    </source>
</evidence>
<evidence type="ECO:0000256" key="5">
    <source>
        <dbReference type="ARBA" id="ARBA00022723"/>
    </source>
</evidence>
<comment type="catalytic activity">
    <reaction evidence="1">
        <text>(9Z,12Z)-octadecadienoate + O2 = (11S)-hydroperoxy-(9Z,12Z)-octadecadienoate</text>
        <dbReference type="Rhea" id="RHEA:18993"/>
        <dbReference type="ChEBI" id="CHEBI:15379"/>
        <dbReference type="ChEBI" id="CHEBI:30245"/>
        <dbReference type="ChEBI" id="CHEBI:57467"/>
        <dbReference type="EC" id="1.13.11.45"/>
    </reaction>
</comment>
<dbReference type="PANTHER" id="PTHR11771">
    <property type="entry name" value="LIPOXYGENASE"/>
    <property type="match status" value="1"/>
</dbReference>
<keyword evidence="11" id="KW-1185">Reference proteome</keyword>
<evidence type="ECO:0000313" key="11">
    <source>
        <dbReference type="Proteomes" id="UP000241462"/>
    </source>
</evidence>
<keyword evidence="8" id="KW-0464">Manganese</keyword>
<dbReference type="InParanoid" id="A0A2T3AHN6"/>